<protein>
    <submittedName>
        <fullName evidence="6">Aminotransferase class I/II-fold pyridoxal phosphate-dependent enzyme</fullName>
    </submittedName>
</protein>
<dbReference type="SUPFAM" id="SSF53383">
    <property type="entry name" value="PLP-dependent transferases"/>
    <property type="match status" value="1"/>
</dbReference>
<comment type="similarity">
    <text evidence="1">Belongs to the class-II pyridoxal-phosphate-dependent aminotransferase family. Histidinol-phosphate aminotransferase subfamily.</text>
</comment>
<dbReference type="GO" id="GO:0030170">
    <property type="term" value="F:pyridoxal phosphate binding"/>
    <property type="evidence" value="ECO:0007669"/>
    <property type="project" value="InterPro"/>
</dbReference>
<dbReference type="InterPro" id="IPR015422">
    <property type="entry name" value="PyrdxlP-dep_Trfase_small"/>
</dbReference>
<dbReference type="GO" id="GO:0008483">
    <property type="term" value="F:transaminase activity"/>
    <property type="evidence" value="ECO:0007669"/>
    <property type="project" value="UniProtKB-KW"/>
</dbReference>
<dbReference type="PANTHER" id="PTHR43643">
    <property type="entry name" value="HISTIDINOL-PHOSPHATE AMINOTRANSFERASE 2"/>
    <property type="match status" value="1"/>
</dbReference>
<accession>A0A7C1AYU0</accession>
<dbReference type="InterPro" id="IPR015424">
    <property type="entry name" value="PyrdxlP-dep_Trfase"/>
</dbReference>
<keyword evidence="3" id="KW-0808">Transferase</keyword>
<proteinExistence type="inferred from homology"/>
<sequence>MNIKVPEYVEKIKPYPPGKPIDEVKREIGVEKVIKLASNENPLGPSPKALEAIVKGLGDLHRYPDGSCFYLRRRLSEKYGWPFDAIDIENSLNEIIEMVLKAFASDGDEIVVPQPSFLMYNL</sequence>
<dbReference type="EMBL" id="DQZW01000275">
    <property type="protein sequence ID" value="HDL90408.1"/>
    <property type="molecule type" value="Genomic_DNA"/>
</dbReference>
<gene>
    <name evidence="6" type="ORF">ENG14_05845</name>
</gene>
<dbReference type="PANTHER" id="PTHR43643:SF3">
    <property type="entry name" value="HISTIDINOL-PHOSPHATE AMINOTRANSFERASE"/>
    <property type="match status" value="1"/>
</dbReference>
<evidence type="ECO:0000256" key="2">
    <source>
        <dbReference type="ARBA" id="ARBA00022576"/>
    </source>
</evidence>
<feature type="non-terminal residue" evidence="6">
    <location>
        <position position="122"/>
    </location>
</feature>
<evidence type="ECO:0000256" key="3">
    <source>
        <dbReference type="ARBA" id="ARBA00022679"/>
    </source>
</evidence>
<reference evidence="6" key="1">
    <citation type="journal article" date="2020" name="mSystems">
        <title>Genome- and Community-Level Interaction Insights into Carbon Utilization and Element Cycling Functions of Hydrothermarchaeota in Hydrothermal Sediment.</title>
        <authorList>
            <person name="Zhou Z."/>
            <person name="Liu Y."/>
            <person name="Xu W."/>
            <person name="Pan J."/>
            <person name="Luo Z.H."/>
            <person name="Li M."/>
        </authorList>
    </citation>
    <scope>NUCLEOTIDE SEQUENCE [LARGE SCALE GENOMIC DNA]</scope>
    <source>
        <strain evidence="6">HyVt-19</strain>
    </source>
</reference>
<evidence type="ECO:0000256" key="1">
    <source>
        <dbReference type="ARBA" id="ARBA00007970"/>
    </source>
</evidence>
<evidence type="ECO:0000259" key="5">
    <source>
        <dbReference type="Pfam" id="PF00155"/>
    </source>
</evidence>
<evidence type="ECO:0000313" key="6">
    <source>
        <dbReference type="EMBL" id="HDL90408.1"/>
    </source>
</evidence>
<dbReference type="InterPro" id="IPR015421">
    <property type="entry name" value="PyrdxlP-dep_Trfase_major"/>
</dbReference>
<keyword evidence="2 6" id="KW-0032">Aminotransferase</keyword>
<dbReference type="Pfam" id="PF00155">
    <property type="entry name" value="Aminotran_1_2"/>
    <property type="match status" value="1"/>
</dbReference>
<organism evidence="6">
    <name type="scientific">Thermodesulforhabdus norvegica</name>
    <dbReference type="NCBI Taxonomy" id="39841"/>
    <lineage>
        <taxon>Bacteria</taxon>
        <taxon>Pseudomonadati</taxon>
        <taxon>Thermodesulfobacteriota</taxon>
        <taxon>Syntrophobacteria</taxon>
        <taxon>Syntrophobacterales</taxon>
        <taxon>Thermodesulforhabdaceae</taxon>
        <taxon>Thermodesulforhabdus</taxon>
    </lineage>
</organism>
<keyword evidence="4" id="KW-0663">Pyridoxal phosphate</keyword>
<comment type="caution">
    <text evidence="6">The sequence shown here is derived from an EMBL/GenBank/DDBJ whole genome shotgun (WGS) entry which is preliminary data.</text>
</comment>
<evidence type="ECO:0000256" key="4">
    <source>
        <dbReference type="ARBA" id="ARBA00022898"/>
    </source>
</evidence>
<name>A0A7C1AYU0_9BACT</name>
<dbReference type="Gene3D" id="3.40.640.10">
    <property type="entry name" value="Type I PLP-dependent aspartate aminotransferase-like (Major domain)"/>
    <property type="match status" value="1"/>
</dbReference>
<dbReference type="InterPro" id="IPR004839">
    <property type="entry name" value="Aminotransferase_I/II_large"/>
</dbReference>
<dbReference type="AlphaFoldDB" id="A0A7C1AYU0"/>
<dbReference type="InterPro" id="IPR050106">
    <property type="entry name" value="HistidinolP_aminotransfase"/>
</dbReference>
<dbReference type="Gene3D" id="3.90.1150.10">
    <property type="entry name" value="Aspartate Aminotransferase, domain 1"/>
    <property type="match status" value="1"/>
</dbReference>
<feature type="domain" description="Aminotransferase class I/classII large" evidence="5">
    <location>
        <begin position="32"/>
        <end position="121"/>
    </location>
</feature>
<dbReference type="Proteomes" id="UP000886355">
    <property type="component" value="Unassembled WGS sequence"/>
</dbReference>